<evidence type="ECO:0000313" key="10">
    <source>
        <dbReference type="EMBL" id="GFF21173.1"/>
    </source>
</evidence>
<sequence>MVQIASIGAKGAEDNVHITQAEAPQFEKVNWKKEPHLRKLYLMAMVLMVASATTGYDGMLVNTSQMMDTWTKFFSPKVQQDNWLGLLVNMFNIGSIISFFITPYIADTYGRKNAIIIGCCFMVVGGVVGTASNGYNMYIAGRIILGFGNSLAQMCSPLLLVEICHPQHRGPVTSIYNCLWNAGALLVSVIGWGTSYVPNNWAWRSITFLQIIPSVVQLLFIWWIPESPRYLISKERHEEALDILTKYHGGGDVNNSTVQFEYREIRETIRMEQQAGEQSSYLDFFKTKGNLWRLAIIISLGIISQYSGNALFSNYMNTIYEGAGITSQNQKLGLSTGKTILDIIVTVGAAMQVDRFGRRPLFLISTAGMTTAFICWTITGAVYENSGETNSGSGYAQLVFIWLFGVFYDIGFSGLLIAYALEVLPFKLRAKGMMIMNITVQAILAIGNQTNMVAWNNLPNHWNFMLFYTLWDLCELIFVYFFYVETKGPTLEEVARIFDGDEAVAHIDLHQVEKEIHAEYHEEITSKEMASPKTAA</sequence>
<name>A0A8H3MZB0_ASPTE</name>
<organism evidence="10 11">
    <name type="scientific">Aspergillus terreus</name>
    <dbReference type="NCBI Taxonomy" id="33178"/>
    <lineage>
        <taxon>Eukaryota</taxon>
        <taxon>Fungi</taxon>
        <taxon>Dikarya</taxon>
        <taxon>Ascomycota</taxon>
        <taxon>Pezizomycotina</taxon>
        <taxon>Eurotiomycetes</taxon>
        <taxon>Eurotiomycetidae</taxon>
        <taxon>Eurotiales</taxon>
        <taxon>Aspergillaceae</taxon>
        <taxon>Aspergillus</taxon>
        <taxon>Aspergillus subgen. Circumdati</taxon>
    </lineage>
</organism>
<evidence type="ECO:0000256" key="2">
    <source>
        <dbReference type="ARBA" id="ARBA00010992"/>
    </source>
</evidence>
<accession>A0A8H3MZB0</accession>
<evidence type="ECO:0000259" key="9">
    <source>
        <dbReference type="PROSITE" id="PS50850"/>
    </source>
</evidence>
<evidence type="ECO:0000256" key="7">
    <source>
        <dbReference type="RuleBase" id="RU003346"/>
    </source>
</evidence>
<keyword evidence="3 7" id="KW-0813">Transport</keyword>
<comment type="similarity">
    <text evidence="2 7">Belongs to the major facilitator superfamily. Sugar transporter (TC 2.A.1.1) family.</text>
</comment>
<feature type="transmembrane region" description="Helical" evidence="8">
    <location>
        <begin position="201"/>
        <end position="224"/>
    </location>
</feature>
<proteinExistence type="inferred from homology"/>
<gene>
    <name evidence="10" type="ORF">ATEIFO6365_0014010500</name>
</gene>
<comment type="caution">
    <text evidence="10">The sequence shown here is derived from an EMBL/GenBank/DDBJ whole genome shotgun (WGS) entry which is preliminary data.</text>
</comment>
<dbReference type="InterPro" id="IPR036259">
    <property type="entry name" value="MFS_trans_sf"/>
</dbReference>
<dbReference type="PANTHER" id="PTHR48022">
    <property type="entry name" value="PLASTIDIC GLUCOSE TRANSPORTER 4"/>
    <property type="match status" value="1"/>
</dbReference>
<feature type="transmembrane region" description="Helical" evidence="8">
    <location>
        <begin position="462"/>
        <end position="483"/>
    </location>
</feature>
<evidence type="ECO:0000256" key="4">
    <source>
        <dbReference type="ARBA" id="ARBA00022692"/>
    </source>
</evidence>
<reference evidence="10 11" key="1">
    <citation type="submission" date="2020-01" db="EMBL/GenBank/DDBJ databases">
        <title>Aspergillus terreus IFO 6365 whole genome shotgun sequence.</title>
        <authorList>
            <person name="Kanamasa S."/>
            <person name="Takahashi H."/>
        </authorList>
    </citation>
    <scope>NUCLEOTIDE SEQUENCE [LARGE SCALE GENOMIC DNA]</scope>
    <source>
        <strain evidence="10 11">IFO 6365</strain>
    </source>
</reference>
<dbReference type="NCBIfam" id="TIGR00879">
    <property type="entry name" value="SP"/>
    <property type="match status" value="1"/>
</dbReference>
<feature type="transmembrane region" description="Helical" evidence="8">
    <location>
        <begin position="113"/>
        <end position="131"/>
    </location>
</feature>
<dbReference type="Proteomes" id="UP000452235">
    <property type="component" value="Unassembled WGS sequence"/>
</dbReference>
<dbReference type="InterPro" id="IPR003663">
    <property type="entry name" value="Sugar/inositol_transpt"/>
</dbReference>
<evidence type="ECO:0000256" key="3">
    <source>
        <dbReference type="ARBA" id="ARBA00022448"/>
    </source>
</evidence>
<keyword evidence="5 8" id="KW-1133">Transmembrane helix</keyword>
<dbReference type="GO" id="GO:0005351">
    <property type="term" value="F:carbohydrate:proton symporter activity"/>
    <property type="evidence" value="ECO:0007669"/>
    <property type="project" value="TreeGrafter"/>
</dbReference>
<keyword evidence="11" id="KW-1185">Reference proteome</keyword>
<dbReference type="InterPro" id="IPR020846">
    <property type="entry name" value="MFS_dom"/>
</dbReference>
<feature type="transmembrane region" description="Helical" evidence="8">
    <location>
        <begin position="83"/>
        <end position="106"/>
    </location>
</feature>
<feature type="domain" description="Major facilitator superfamily (MFS) profile" evidence="9">
    <location>
        <begin position="43"/>
        <end position="487"/>
    </location>
</feature>
<keyword evidence="4 8" id="KW-0812">Transmembrane</keyword>
<evidence type="ECO:0000256" key="1">
    <source>
        <dbReference type="ARBA" id="ARBA00004141"/>
    </source>
</evidence>
<feature type="transmembrane region" description="Helical" evidence="8">
    <location>
        <begin position="40"/>
        <end position="63"/>
    </location>
</feature>
<evidence type="ECO:0000313" key="11">
    <source>
        <dbReference type="Proteomes" id="UP000452235"/>
    </source>
</evidence>
<dbReference type="Gene3D" id="1.20.1250.20">
    <property type="entry name" value="MFS general substrate transporter like domains"/>
    <property type="match status" value="1"/>
</dbReference>
<dbReference type="PROSITE" id="PS50850">
    <property type="entry name" value="MFS"/>
    <property type="match status" value="1"/>
</dbReference>
<dbReference type="EMBL" id="BLJY01000014">
    <property type="protein sequence ID" value="GFF21173.1"/>
    <property type="molecule type" value="Genomic_DNA"/>
</dbReference>
<feature type="transmembrane region" description="Helical" evidence="8">
    <location>
        <begin position="291"/>
        <end position="312"/>
    </location>
</feature>
<dbReference type="PANTHER" id="PTHR48022:SF66">
    <property type="entry name" value="MFS HEXOSE TRANSPORTER"/>
    <property type="match status" value="1"/>
</dbReference>
<protein>
    <submittedName>
        <fullName evidence="10">MFS hexose transporter</fullName>
    </submittedName>
</protein>
<dbReference type="Pfam" id="PF00083">
    <property type="entry name" value="Sugar_tr"/>
    <property type="match status" value="1"/>
</dbReference>
<feature type="transmembrane region" description="Helical" evidence="8">
    <location>
        <begin position="395"/>
        <end position="421"/>
    </location>
</feature>
<dbReference type="InterPro" id="IPR050360">
    <property type="entry name" value="MFS_Sugar_Transporters"/>
</dbReference>
<dbReference type="InterPro" id="IPR005829">
    <property type="entry name" value="Sugar_transporter_CS"/>
</dbReference>
<dbReference type="PROSITE" id="PS00216">
    <property type="entry name" value="SUGAR_TRANSPORT_1"/>
    <property type="match status" value="1"/>
</dbReference>
<dbReference type="GO" id="GO:0016020">
    <property type="term" value="C:membrane"/>
    <property type="evidence" value="ECO:0007669"/>
    <property type="project" value="UniProtKB-SubCell"/>
</dbReference>
<feature type="transmembrane region" description="Helical" evidence="8">
    <location>
        <begin position="433"/>
        <end position="450"/>
    </location>
</feature>
<comment type="subcellular location">
    <subcellularLocation>
        <location evidence="1">Membrane</location>
        <topology evidence="1">Multi-pass membrane protein</topology>
    </subcellularLocation>
</comment>
<dbReference type="AlphaFoldDB" id="A0A8H3MZB0"/>
<feature type="transmembrane region" description="Helical" evidence="8">
    <location>
        <begin position="362"/>
        <end position="383"/>
    </location>
</feature>
<dbReference type="SUPFAM" id="SSF103473">
    <property type="entry name" value="MFS general substrate transporter"/>
    <property type="match status" value="1"/>
</dbReference>
<evidence type="ECO:0000256" key="6">
    <source>
        <dbReference type="ARBA" id="ARBA00023136"/>
    </source>
</evidence>
<dbReference type="FunFam" id="1.20.1250.20:FF:000117">
    <property type="entry name" value="MFS hexose transporter"/>
    <property type="match status" value="1"/>
</dbReference>
<evidence type="ECO:0000256" key="8">
    <source>
        <dbReference type="SAM" id="Phobius"/>
    </source>
</evidence>
<keyword evidence="6 8" id="KW-0472">Membrane</keyword>
<feature type="transmembrane region" description="Helical" evidence="8">
    <location>
        <begin position="175"/>
        <end position="195"/>
    </location>
</feature>
<dbReference type="InterPro" id="IPR005828">
    <property type="entry name" value="MFS_sugar_transport-like"/>
</dbReference>
<feature type="transmembrane region" description="Helical" evidence="8">
    <location>
        <begin position="143"/>
        <end position="163"/>
    </location>
</feature>
<evidence type="ECO:0000256" key="5">
    <source>
        <dbReference type="ARBA" id="ARBA00022989"/>
    </source>
</evidence>